<comment type="caution">
    <text evidence="7">The sequence shown here is derived from an EMBL/GenBank/DDBJ whole genome shotgun (WGS) entry which is preliminary data.</text>
</comment>
<dbReference type="InterPro" id="IPR005829">
    <property type="entry name" value="Sugar_transporter_CS"/>
</dbReference>
<dbReference type="GO" id="GO:0046943">
    <property type="term" value="F:carboxylic acid transmembrane transporter activity"/>
    <property type="evidence" value="ECO:0007669"/>
    <property type="project" value="TreeGrafter"/>
</dbReference>
<evidence type="ECO:0000313" key="8">
    <source>
        <dbReference type="Proteomes" id="UP000236173"/>
    </source>
</evidence>
<dbReference type="InterPro" id="IPR036259">
    <property type="entry name" value="MFS_trans_sf"/>
</dbReference>
<accession>A0A2H5X9L9</accession>
<dbReference type="PROSITE" id="PS00217">
    <property type="entry name" value="SUGAR_TRANSPORT_2"/>
    <property type="match status" value="1"/>
</dbReference>
<feature type="transmembrane region" description="Helical" evidence="5">
    <location>
        <begin position="339"/>
        <end position="360"/>
    </location>
</feature>
<proteinExistence type="predicted"/>
<keyword evidence="2 5" id="KW-0812">Transmembrane</keyword>
<feature type="transmembrane region" description="Helical" evidence="5">
    <location>
        <begin position="97"/>
        <end position="116"/>
    </location>
</feature>
<dbReference type="PROSITE" id="PS50850">
    <property type="entry name" value="MFS"/>
    <property type="match status" value="1"/>
</dbReference>
<protein>
    <submittedName>
        <fullName evidence="7">Metabolite transport protein YjhB</fullName>
    </submittedName>
</protein>
<feature type="transmembrane region" description="Helical" evidence="5">
    <location>
        <begin position="287"/>
        <end position="305"/>
    </location>
</feature>
<dbReference type="Proteomes" id="UP000236173">
    <property type="component" value="Unassembled WGS sequence"/>
</dbReference>
<organism evidence="7 8">
    <name type="scientific">Candidatus Fervidibacter japonicus</name>
    <dbReference type="NCBI Taxonomy" id="2035412"/>
    <lineage>
        <taxon>Bacteria</taxon>
        <taxon>Candidatus Fervidibacterota</taxon>
        <taxon>Candidatus Fervidibacter</taxon>
    </lineage>
</organism>
<dbReference type="AlphaFoldDB" id="A0A2H5X9L9"/>
<dbReference type="InterPro" id="IPR020846">
    <property type="entry name" value="MFS_dom"/>
</dbReference>
<dbReference type="Pfam" id="PF07690">
    <property type="entry name" value="MFS_1"/>
    <property type="match status" value="2"/>
</dbReference>
<dbReference type="SUPFAM" id="SSF103473">
    <property type="entry name" value="MFS general substrate transporter"/>
    <property type="match status" value="1"/>
</dbReference>
<dbReference type="PANTHER" id="PTHR23508:SF10">
    <property type="entry name" value="CARBOXYLIC ACID TRANSPORTER PROTEIN HOMOLOG"/>
    <property type="match status" value="1"/>
</dbReference>
<dbReference type="EMBL" id="BEHT01000003">
    <property type="protein sequence ID" value="GBC97883.1"/>
    <property type="molecule type" value="Genomic_DNA"/>
</dbReference>
<reference evidence="8" key="1">
    <citation type="submission" date="2017-09" db="EMBL/GenBank/DDBJ databases">
        <title>Metaegenomics of thermophilic ammonia-oxidizing enrichment culture.</title>
        <authorList>
            <person name="Kato S."/>
            <person name="Suzuki K."/>
        </authorList>
    </citation>
    <scope>NUCLEOTIDE SEQUENCE [LARGE SCALE GENOMIC DNA]</scope>
</reference>
<evidence type="ECO:0000256" key="1">
    <source>
        <dbReference type="ARBA" id="ARBA00004141"/>
    </source>
</evidence>
<dbReference type="PANTHER" id="PTHR23508">
    <property type="entry name" value="CARBOXYLIC ACID TRANSPORTER PROTEIN HOMOLOG"/>
    <property type="match status" value="1"/>
</dbReference>
<dbReference type="GO" id="GO:0005886">
    <property type="term" value="C:plasma membrane"/>
    <property type="evidence" value="ECO:0007669"/>
    <property type="project" value="TreeGrafter"/>
</dbReference>
<keyword evidence="4 5" id="KW-0472">Membrane</keyword>
<evidence type="ECO:0000256" key="5">
    <source>
        <dbReference type="SAM" id="Phobius"/>
    </source>
</evidence>
<feature type="transmembrane region" description="Helical" evidence="5">
    <location>
        <begin position="182"/>
        <end position="203"/>
    </location>
</feature>
<dbReference type="InterPro" id="IPR011701">
    <property type="entry name" value="MFS"/>
</dbReference>
<feature type="transmembrane region" description="Helical" evidence="5">
    <location>
        <begin position="239"/>
        <end position="259"/>
    </location>
</feature>
<evidence type="ECO:0000256" key="3">
    <source>
        <dbReference type="ARBA" id="ARBA00022989"/>
    </source>
</evidence>
<comment type="subcellular location">
    <subcellularLocation>
        <location evidence="1">Membrane</location>
        <topology evidence="1">Multi-pass membrane protein</topology>
    </subcellularLocation>
</comment>
<feature type="transmembrane region" description="Helical" evidence="5">
    <location>
        <begin position="60"/>
        <end position="85"/>
    </location>
</feature>
<feature type="transmembrane region" description="Helical" evidence="5">
    <location>
        <begin position="404"/>
        <end position="422"/>
    </location>
</feature>
<gene>
    <name evidence="7" type="primary">yjhB</name>
    <name evidence="7" type="ORF">HRbin17_00378</name>
</gene>
<name>A0A2H5X9L9_9BACT</name>
<evidence type="ECO:0000256" key="4">
    <source>
        <dbReference type="ARBA" id="ARBA00023136"/>
    </source>
</evidence>
<keyword evidence="3 5" id="KW-1133">Transmembrane helix</keyword>
<evidence type="ECO:0000256" key="2">
    <source>
        <dbReference type="ARBA" id="ARBA00022692"/>
    </source>
</evidence>
<dbReference type="Gene3D" id="1.20.1250.20">
    <property type="entry name" value="MFS general substrate transporter like domains"/>
    <property type="match status" value="1"/>
</dbReference>
<evidence type="ECO:0000313" key="7">
    <source>
        <dbReference type="EMBL" id="GBC97883.1"/>
    </source>
</evidence>
<feature type="transmembrane region" description="Helical" evidence="5">
    <location>
        <begin position="314"/>
        <end position="333"/>
    </location>
</feature>
<evidence type="ECO:0000259" key="6">
    <source>
        <dbReference type="PROSITE" id="PS50850"/>
    </source>
</evidence>
<feature type="domain" description="Major facilitator superfamily (MFS) profile" evidence="6">
    <location>
        <begin position="21"/>
        <end position="426"/>
    </location>
</feature>
<sequence>MERKAAPTRWYDGLTGYHWLVLTVASLGWAFDTMDQWIYVLARQPALMELLKANPEDPHLARYGGIVQSVFIFGWATGGVLFGMLGDRWGRTRTMMATVLLYAGFTGLSGLTQTWWQFALCRFFTGLGVGGEFAAGAALVAEVFPAHARPAALGIMQAASALGNITAGLLNRTIGASPEWGWRWMFAFGTLPALLVFVIRLFVREPERWERARDEAAIGRTQLGNIAEMFAYPVWRRHALVGVSLAAVGVIGFWGIGTWSPDLLRSVLNPSNDPALRRSVERAVGDAIMAQNAGAFFGILAWTWLSERIGRRNAFAVAFLCCFIVVPLTFFATHSFAHALVLFPLMGFFTTSLFGGYAVYFPELFPTRLRATGTGFCYNVARYLAIIGPYTFGQLRAHLGIREAGAAMSTIFLLGLAVLPFAPETKGKPLPE</sequence>
<feature type="transmembrane region" description="Helical" evidence="5">
    <location>
        <begin position="20"/>
        <end position="40"/>
    </location>
</feature>